<proteinExistence type="predicted"/>
<dbReference type="EMBL" id="JH793732">
    <property type="protein sequence ID" value="ELQ43423.1"/>
    <property type="molecule type" value="Genomic_DNA"/>
</dbReference>
<sequence length="40" mass="4329">MAGGRPSHPLRAVLPAPRCLRGIQALVLLQLAILQRPTDE</sequence>
<organism evidence="1">
    <name type="scientific">Pyricularia oryzae (strain Y34)</name>
    <name type="common">Rice blast fungus</name>
    <name type="synonym">Magnaporthe oryzae</name>
    <dbReference type="NCBI Taxonomy" id="1143189"/>
    <lineage>
        <taxon>Eukaryota</taxon>
        <taxon>Fungi</taxon>
        <taxon>Dikarya</taxon>
        <taxon>Ascomycota</taxon>
        <taxon>Pezizomycotina</taxon>
        <taxon>Sordariomycetes</taxon>
        <taxon>Sordariomycetidae</taxon>
        <taxon>Magnaporthales</taxon>
        <taxon>Pyriculariaceae</taxon>
        <taxon>Pyricularia</taxon>
    </lineage>
</organism>
<reference evidence="1" key="1">
    <citation type="journal article" date="2012" name="PLoS Genet.">
        <title>Comparative analysis of the genomes of two field isolates of the rice blast fungus Magnaporthe oryzae.</title>
        <authorList>
            <person name="Xue M."/>
            <person name="Yang J."/>
            <person name="Li Z."/>
            <person name="Hu S."/>
            <person name="Yao N."/>
            <person name="Dean R.A."/>
            <person name="Zhao W."/>
            <person name="Shen M."/>
            <person name="Zhang H."/>
            <person name="Li C."/>
            <person name="Liu L."/>
            <person name="Cao L."/>
            <person name="Xu X."/>
            <person name="Xing Y."/>
            <person name="Hsiang T."/>
            <person name="Zhang Z."/>
            <person name="Xu J.R."/>
            <person name="Peng Y.L."/>
        </authorList>
    </citation>
    <scope>NUCLEOTIDE SEQUENCE</scope>
    <source>
        <strain evidence="1">Y34</strain>
    </source>
</reference>
<protein>
    <submittedName>
        <fullName evidence="1">Uncharacterized protein</fullName>
    </submittedName>
</protein>
<dbReference type="Proteomes" id="UP000011086">
    <property type="component" value="Unassembled WGS sequence"/>
</dbReference>
<gene>
    <name evidence="1" type="ORF">OOU_Y34scaffold00153g17</name>
</gene>
<evidence type="ECO:0000313" key="1">
    <source>
        <dbReference type="EMBL" id="ELQ43423.1"/>
    </source>
</evidence>
<accession>A0AA97P7H5</accession>
<dbReference type="AlphaFoldDB" id="A0AA97P7H5"/>
<name>A0AA97P7H5_PYRO3</name>